<dbReference type="Proteomes" id="UP000561045">
    <property type="component" value="Unassembled WGS sequence"/>
</dbReference>
<accession>A0A840BML5</accession>
<evidence type="ECO:0000313" key="3">
    <source>
        <dbReference type="Proteomes" id="UP000561045"/>
    </source>
</evidence>
<evidence type="ECO:0000313" key="2">
    <source>
        <dbReference type="EMBL" id="MBB4011727.1"/>
    </source>
</evidence>
<dbReference type="RefSeq" id="WP_183632612.1">
    <property type="nucleotide sequence ID" value="NZ_BAABLE010000011.1"/>
</dbReference>
<keyword evidence="3" id="KW-1185">Reference proteome</keyword>
<dbReference type="EMBL" id="JACIET010000001">
    <property type="protein sequence ID" value="MBB4011727.1"/>
    <property type="molecule type" value="Genomic_DNA"/>
</dbReference>
<sequence length="77" mass="8410">MRLDAQLTIVDTCGTARQGGEVTDTGTTTVGDTPLASRPDDDRNYFLAQASSERHLRLRMLALALQDQTGRTFPPAF</sequence>
<name>A0A840BML5_9RHOO</name>
<reference evidence="2 3" key="1">
    <citation type="submission" date="2020-08" db="EMBL/GenBank/DDBJ databases">
        <title>Genomic Encyclopedia of Type Strains, Phase IV (KMG-IV): sequencing the most valuable type-strain genomes for metagenomic binning, comparative biology and taxonomic classification.</title>
        <authorList>
            <person name="Goeker M."/>
        </authorList>
    </citation>
    <scope>NUCLEOTIDE SEQUENCE [LARGE SCALE GENOMIC DNA]</scope>
    <source>
        <strain evidence="2 3">DSM 106739</strain>
    </source>
</reference>
<protein>
    <submittedName>
        <fullName evidence="2">Uncharacterized protein</fullName>
    </submittedName>
</protein>
<dbReference type="AlphaFoldDB" id="A0A840BML5"/>
<feature type="compositionally biased region" description="Low complexity" evidence="1">
    <location>
        <begin position="22"/>
        <end position="33"/>
    </location>
</feature>
<organism evidence="2 3">
    <name type="scientific">Niveibacterium umoris</name>
    <dbReference type="NCBI Taxonomy" id="1193620"/>
    <lineage>
        <taxon>Bacteria</taxon>
        <taxon>Pseudomonadati</taxon>
        <taxon>Pseudomonadota</taxon>
        <taxon>Betaproteobacteria</taxon>
        <taxon>Rhodocyclales</taxon>
        <taxon>Rhodocyclaceae</taxon>
        <taxon>Niveibacterium</taxon>
    </lineage>
</organism>
<feature type="region of interest" description="Disordered" evidence="1">
    <location>
        <begin position="19"/>
        <end position="41"/>
    </location>
</feature>
<comment type="caution">
    <text evidence="2">The sequence shown here is derived from an EMBL/GenBank/DDBJ whole genome shotgun (WGS) entry which is preliminary data.</text>
</comment>
<gene>
    <name evidence="2" type="ORF">GGR36_001035</name>
</gene>
<proteinExistence type="predicted"/>
<evidence type="ECO:0000256" key="1">
    <source>
        <dbReference type="SAM" id="MobiDB-lite"/>
    </source>
</evidence>